<feature type="transmembrane region" description="Helical" evidence="10">
    <location>
        <begin position="42"/>
        <end position="59"/>
    </location>
</feature>
<proteinExistence type="inferred from homology"/>
<reference evidence="11 12" key="1">
    <citation type="submission" date="2019-09" db="EMBL/GenBank/DDBJ databases">
        <title>Paraburkholderia podalyriae sp. nov., A South African Podalyria-associated rhizobium.</title>
        <authorList>
            <person name="Mavima L."/>
            <person name="Beukes C.W."/>
            <person name="Palmer M."/>
            <person name="De Meyer S.E."/>
            <person name="James E.K."/>
            <person name="Maluk M."/>
            <person name="Avontuur J.R."/>
            <person name="Chan W.Y."/>
            <person name="Venter S.N."/>
            <person name="Steenkamp E.T."/>
        </authorList>
    </citation>
    <scope>NUCLEOTIDE SEQUENCE [LARGE SCALE GENOMIC DNA]</scope>
    <source>
        <strain evidence="11 12">WC7.3b</strain>
    </source>
</reference>
<sequence>MLSNLLVQLVNGLADASTLFLVAAGLSLIFGVTRIVNFAHGSFYMFGIYVAYSIASRFGHTAGGFWLSVLAAALAVAVLGALVEIVVLRRIYQAPELFHLLATFAIVLIFRDAALWVWGPDDLFGPRAPHLAGAVDFLGHPLPTYDIALIVIGPVVLLLLWYALTRTRWGTLVRAATQDREMLGALGINQAWLFTGVFFVGAFLAGLGGALQGPRMSANLSLDLETIGNAFVVVVVGGMGSIPGAFVAALLIAEIKALCIGIGHVTIFGIGLSLSRFTLVAEFVVMAVVLVVRPWGLLGRASAAVRAMGAPETPLRPAGKRLKGLAAFVLLVLALAPLAANAFPYMPVLLVEILIAVLFATSLHFIMGPGGLHSFGHAAYFGLGAYGAALFVKVLNLPMEAALLLGPLLAVVGALVFGWFCVRLSGVYLAMLTLAFAQIVWSVVFQWDDVTGGSNGILGLWPSNWLSSPVAFYYLTLACAVLGVWLLRRMLFSPLGYAMRASRDSALRAEAIGIDVKRVQWASFVIAALFCGLAGSLYAFSKGNISPEVISVSRSVDGLVMVLLGGLQTLSGPIVGAAVFTWLQDTVARQTDYWQALLGLAILLLVVAFPQGIVGFVRERFGDANGDQADKTNGSAASASQRSAAVKEGL</sequence>
<feature type="transmembrane region" description="Helical" evidence="10">
    <location>
        <begin position="346"/>
        <end position="366"/>
    </location>
</feature>
<dbReference type="PANTHER" id="PTHR11795:SF442">
    <property type="entry name" value="ABC TRANSPORTER ATP-BINDING PROTEIN"/>
    <property type="match status" value="1"/>
</dbReference>
<feature type="transmembrane region" description="Helical" evidence="10">
    <location>
        <begin position="521"/>
        <end position="540"/>
    </location>
</feature>
<feature type="transmembrane region" description="Helical" evidence="10">
    <location>
        <begin position="100"/>
        <end position="119"/>
    </location>
</feature>
<feature type="transmembrane region" description="Helical" evidence="10">
    <location>
        <begin position="322"/>
        <end position="340"/>
    </location>
</feature>
<comment type="similarity">
    <text evidence="8">Belongs to the binding-protein-dependent transport system permease family. LivHM subfamily.</text>
</comment>
<feature type="region of interest" description="Disordered" evidence="9">
    <location>
        <begin position="627"/>
        <end position="650"/>
    </location>
</feature>
<feature type="transmembrane region" description="Helical" evidence="10">
    <location>
        <begin position="427"/>
        <end position="445"/>
    </location>
</feature>
<comment type="caution">
    <text evidence="11">The sequence shown here is derived from an EMBL/GenBank/DDBJ whole genome shotgun (WGS) entry which is preliminary data.</text>
</comment>
<dbReference type="InterPro" id="IPR052157">
    <property type="entry name" value="BCAA_transport_permease"/>
</dbReference>
<dbReference type="CDD" id="cd06581">
    <property type="entry name" value="TM_PBP1_LivM_like"/>
    <property type="match status" value="1"/>
</dbReference>
<dbReference type="PANTHER" id="PTHR11795">
    <property type="entry name" value="BRANCHED-CHAIN AMINO ACID TRANSPORT SYSTEM PERMEASE PROTEIN LIVH"/>
    <property type="match status" value="1"/>
</dbReference>
<keyword evidence="2" id="KW-0813">Transport</keyword>
<keyword evidence="4 10" id="KW-0812">Transmembrane</keyword>
<dbReference type="InterPro" id="IPR043428">
    <property type="entry name" value="LivM-like"/>
</dbReference>
<feature type="transmembrane region" description="Helical" evidence="10">
    <location>
        <begin position="595"/>
        <end position="617"/>
    </location>
</feature>
<evidence type="ECO:0000256" key="10">
    <source>
        <dbReference type="SAM" id="Phobius"/>
    </source>
</evidence>
<evidence type="ECO:0000256" key="5">
    <source>
        <dbReference type="ARBA" id="ARBA00022970"/>
    </source>
</evidence>
<name>A0ABR7PVM0_9BURK</name>
<evidence type="ECO:0000256" key="6">
    <source>
        <dbReference type="ARBA" id="ARBA00022989"/>
    </source>
</evidence>
<evidence type="ECO:0000256" key="1">
    <source>
        <dbReference type="ARBA" id="ARBA00004651"/>
    </source>
</evidence>
<keyword evidence="5" id="KW-0029">Amino-acid transport</keyword>
<feature type="transmembrane region" description="Helical" evidence="10">
    <location>
        <begin position="401"/>
        <end position="420"/>
    </location>
</feature>
<evidence type="ECO:0000256" key="8">
    <source>
        <dbReference type="ARBA" id="ARBA00037998"/>
    </source>
</evidence>
<evidence type="ECO:0000256" key="9">
    <source>
        <dbReference type="SAM" id="MobiDB-lite"/>
    </source>
</evidence>
<evidence type="ECO:0000313" key="12">
    <source>
        <dbReference type="Proteomes" id="UP000736373"/>
    </source>
</evidence>
<feature type="compositionally biased region" description="Low complexity" evidence="9">
    <location>
        <begin position="635"/>
        <end position="644"/>
    </location>
</feature>
<dbReference type="Proteomes" id="UP000736373">
    <property type="component" value="Unassembled WGS sequence"/>
</dbReference>
<keyword evidence="12" id="KW-1185">Reference proteome</keyword>
<feature type="transmembrane region" description="Helical" evidence="10">
    <location>
        <begin position="185"/>
        <end position="207"/>
    </location>
</feature>
<organism evidence="11 12">
    <name type="scientific">Paraburkholderia podalyriae</name>
    <dbReference type="NCBI Taxonomy" id="1938811"/>
    <lineage>
        <taxon>Bacteria</taxon>
        <taxon>Pseudomonadati</taxon>
        <taxon>Pseudomonadota</taxon>
        <taxon>Betaproteobacteria</taxon>
        <taxon>Burkholderiales</taxon>
        <taxon>Burkholderiaceae</taxon>
        <taxon>Paraburkholderia</taxon>
    </lineage>
</organism>
<evidence type="ECO:0000256" key="2">
    <source>
        <dbReference type="ARBA" id="ARBA00022448"/>
    </source>
</evidence>
<feature type="transmembrane region" description="Helical" evidence="10">
    <location>
        <begin position="147"/>
        <end position="164"/>
    </location>
</feature>
<dbReference type="RefSeq" id="WP_187637316.1">
    <property type="nucleotide sequence ID" value="NZ_VZQQ01000031.1"/>
</dbReference>
<feature type="transmembrane region" description="Helical" evidence="10">
    <location>
        <begin position="560"/>
        <end position="583"/>
    </location>
</feature>
<gene>
    <name evidence="11" type="ORF">F6X42_28095</name>
</gene>
<keyword evidence="3" id="KW-1003">Cell membrane</keyword>
<dbReference type="InterPro" id="IPR001851">
    <property type="entry name" value="ABC_transp_permease"/>
</dbReference>
<evidence type="ECO:0000256" key="3">
    <source>
        <dbReference type="ARBA" id="ARBA00022475"/>
    </source>
</evidence>
<evidence type="ECO:0000256" key="4">
    <source>
        <dbReference type="ARBA" id="ARBA00022692"/>
    </source>
</evidence>
<protein>
    <submittedName>
        <fullName evidence="11">ABC transporter permease</fullName>
    </submittedName>
</protein>
<evidence type="ECO:0000256" key="7">
    <source>
        <dbReference type="ARBA" id="ARBA00023136"/>
    </source>
</evidence>
<feature type="transmembrane region" description="Helical" evidence="10">
    <location>
        <begin position="65"/>
        <end position="88"/>
    </location>
</feature>
<dbReference type="Pfam" id="PF02653">
    <property type="entry name" value="BPD_transp_2"/>
    <property type="match status" value="2"/>
</dbReference>
<comment type="subcellular location">
    <subcellularLocation>
        <location evidence="1">Cell membrane</location>
        <topology evidence="1">Multi-pass membrane protein</topology>
    </subcellularLocation>
</comment>
<accession>A0ABR7PVM0</accession>
<keyword evidence="6 10" id="KW-1133">Transmembrane helix</keyword>
<evidence type="ECO:0000313" key="11">
    <source>
        <dbReference type="EMBL" id="MBC8750308.1"/>
    </source>
</evidence>
<dbReference type="EMBL" id="VZQQ01000031">
    <property type="protein sequence ID" value="MBC8750308.1"/>
    <property type="molecule type" value="Genomic_DNA"/>
</dbReference>
<feature type="transmembrane region" description="Helical" evidence="10">
    <location>
        <begin position="465"/>
        <end position="487"/>
    </location>
</feature>
<feature type="transmembrane region" description="Helical" evidence="10">
    <location>
        <begin position="258"/>
        <end position="277"/>
    </location>
</feature>
<feature type="transmembrane region" description="Helical" evidence="10">
    <location>
        <begin position="227"/>
        <end position="251"/>
    </location>
</feature>
<dbReference type="CDD" id="cd06582">
    <property type="entry name" value="TM_PBP1_LivH_like"/>
    <property type="match status" value="1"/>
</dbReference>
<keyword evidence="7 10" id="KW-0472">Membrane</keyword>
<feature type="transmembrane region" description="Helical" evidence="10">
    <location>
        <begin position="6"/>
        <end position="30"/>
    </location>
</feature>